<evidence type="ECO:0000256" key="4">
    <source>
        <dbReference type="SAM" id="Coils"/>
    </source>
</evidence>
<dbReference type="SUPFAM" id="SSF48452">
    <property type="entry name" value="TPR-like"/>
    <property type="match status" value="2"/>
</dbReference>
<evidence type="ECO:0000313" key="6">
    <source>
        <dbReference type="Proteomes" id="UP001159427"/>
    </source>
</evidence>
<dbReference type="PROSITE" id="PS50005">
    <property type="entry name" value="TPR"/>
    <property type="match status" value="4"/>
</dbReference>
<gene>
    <name evidence="5" type="ORF">PEVE_00000983</name>
</gene>
<name>A0ABN8LPB7_9CNID</name>
<protein>
    <recommendedName>
        <fullName evidence="7">Nephrocystin-3</fullName>
    </recommendedName>
</protein>
<dbReference type="PANTHER" id="PTHR45641">
    <property type="entry name" value="TETRATRICOPEPTIDE REPEAT PROTEIN (AFU_ORTHOLOGUE AFUA_6G03870)"/>
    <property type="match status" value="1"/>
</dbReference>
<comment type="caution">
    <text evidence="5">The sequence shown here is derived from an EMBL/GenBank/DDBJ whole genome shotgun (WGS) entry which is preliminary data.</text>
</comment>
<keyword evidence="2 3" id="KW-0802">TPR repeat</keyword>
<dbReference type="Gene3D" id="3.40.50.300">
    <property type="entry name" value="P-loop containing nucleotide triphosphate hydrolases"/>
    <property type="match status" value="1"/>
</dbReference>
<dbReference type="PANTHER" id="PTHR45641:SF19">
    <property type="entry name" value="NEPHROCYSTIN-3"/>
    <property type="match status" value="1"/>
</dbReference>
<feature type="repeat" description="TPR" evidence="3">
    <location>
        <begin position="834"/>
        <end position="867"/>
    </location>
</feature>
<proteinExistence type="predicted"/>
<dbReference type="SUPFAM" id="SSF52540">
    <property type="entry name" value="P-loop containing nucleoside triphosphate hydrolases"/>
    <property type="match status" value="1"/>
</dbReference>
<evidence type="ECO:0000256" key="1">
    <source>
        <dbReference type="ARBA" id="ARBA00022737"/>
    </source>
</evidence>
<feature type="repeat" description="TPR" evidence="3">
    <location>
        <begin position="624"/>
        <end position="657"/>
    </location>
</feature>
<keyword evidence="1" id="KW-0677">Repeat</keyword>
<feature type="non-terminal residue" evidence="5">
    <location>
        <position position="909"/>
    </location>
</feature>
<dbReference type="Gene3D" id="1.25.40.10">
    <property type="entry name" value="Tetratricopeptide repeat domain"/>
    <property type="match status" value="3"/>
</dbReference>
<evidence type="ECO:0000256" key="2">
    <source>
        <dbReference type="ARBA" id="ARBA00022803"/>
    </source>
</evidence>
<feature type="repeat" description="TPR" evidence="3">
    <location>
        <begin position="666"/>
        <end position="699"/>
    </location>
</feature>
<reference evidence="5 6" key="1">
    <citation type="submission" date="2022-05" db="EMBL/GenBank/DDBJ databases">
        <authorList>
            <consortium name="Genoscope - CEA"/>
            <person name="William W."/>
        </authorList>
    </citation>
    <scope>NUCLEOTIDE SEQUENCE [LARGE SCALE GENOMIC DNA]</scope>
</reference>
<dbReference type="InterPro" id="IPR011990">
    <property type="entry name" value="TPR-like_helical_dom_sf"/>
</dbReference>
<dbReference type="EMBL" id="CALNXI010000105">
    <property type="protein sequence ID" value="CAH3019086.1"/>
    <property type="molecule type" value="Genomic_DNA"/>
</dbReference>
<feature type="coiled-coil region" evidence="4">
    <location>
        <begin position="173"/>
        <end position="203"/>
    </location>
</feature>
<dbReference type="InterPro" id="IPR019734">
    <property type="entry name" value="TPR_rpt"/>
</dbReference>
<evidence type="ECO:0008006" key="7">
    <source>
        <dbReference type="Google" id="ProtNLM"/>
    </source>
</evidence>
<keyword evidence="4" id="KW-0175">Coiled coil</keyword>
<dbReference type="SMART" id="SM00028">
    <property type="entry name" value="TPR"/>
    <property type="match status" value="7"/>
</dbReference>
<evidence type="ECO:0000256" key="3">
    <source>
        <dbReference type="PROSITE-ProRule" id="PRU00339"/>
    </source>
</evidence>
<sequence length="909" mass="102472">LILDEFPRALRQTFATMWDNTYGGLPSFRLWDDSTAVRNLFATTEGGKTKVSIHQSYNEWDCTNLFQATIFAQSFAPPASTGSYTTLSDFYMDKLTFDQRVSYTKDAFKALGVPTATIDLVGSLTESDFPTNEVRRLEVGIREETRAYIKFLEDVSSDISEIKESLSFLKSAKRGDTENITILENKMKEMKEAQETFDAENKQKSSLLAASLPSMVPNFTGRQGECEKIISHVTSESIRLVSIWGSPGFGKTSEALICLSILPDNFSTEVAAAVLVNTETLGATKILRSLQRRSLIDSSSKPGSFTMHKLLQSFSRDKGEKEMPEAMLNSKGRLNAFYLSLFEKLNEQFLTGHSMTAYIAFYENKKSIIQSLTESCSDTKTAENAFDVLAEGELFLDSLFWKEGNNIDYIYEAAIQSATLQENDKFLRRLLTSKAFSEVTWGQTGHSKQLLSKVKKIQASSSFVSDHEKGKYFANKFYNEAHHQCSSMGDWQLLIIPSTTSQTKETTNEVPSSILLNQPLKCEIACLLNEATKIFADSNTKQCLNSSLLQIVEDVEKEVQISLGLLIFHRVVTNALWVSCSGDPVKLYAARINYHQAALTQGGESSSENYIVECLTSIQYEALAKCFLDLGTAFIRNMNYPEALQANQRALDITRRFLGEEHESTADSYRQLGVSQYNMHDYNSALQSHKRALAIRIKLFGDKHESTADCYVELGTIQHSMKDFDSAFQSQQRALDIRIKNLGKEHERTAESYRQLGVTQNNLHDNKSAFQSFQNALAIRINLFGVEHEKTAQSYRELGLVQHNLRDYKAALQSHHCALTIRIKLFGEDHESTADSFRQLGVTQNNLHDYKSALQSFKNALAIRIKLFGEDHEQTAQSYMELGLVQHNMCDYKAALQSHHRALTIRIKL</sequence>
<dbReference type="InterPro" id="IPR027417">
    <property type="entry name" value="P-loop_NTPase"/>
</dbReference>
<dbReference type="Pfam" id="PF13424">
    <property type="entry name" value="TPR_12"/>
    <property type="match status" value="3"/>
</dbReference>
<feature type="repeat" description="TPR" evidence="3">
    <location>
        <begin position="708"/>
        <end position="741"/>
    </location>
</feature>
<keyword evidence="6" id="KW-1185">Reference proteome</keyword>
<dbReference type="Proteomes" id="UP001159427">
    <property type="component" value="Unassembled WGS sequence"/>
</dbReference>
<feature type="non-terminal residue" evidence="5">
    <location>
        <position position="1"/>
    </location>
</feature>
<organism evidence="5 6">
    <name type="scientific">Porites evermanni</name>
    <dbReference type="NCBI Taxonomy" id="104178"/>
    <lineage>
        <taxon>Eukaryota</taxon>
        <taxon>Metazoa</taxon>
        <taxon>Cnidaria</taxon>
        <taxon>Anthozoa</taxon>
        <taxon>Hexacorallia</taxon>
        <taxon>Scleractinia</taxon>
        <taxon>Fungiina</taxon>
        <taxon>Poritidae</taxon>
        <taxon>Porites</taxon>
    </lineage>
</organism>
<evidence type="ECO:0000313" key="5">
    <source>
        <dbReference type="EMBL" id="CAH3019086.1"/>
    </source>
</evidence>
<accession>A0ABN8LPB7</accession>